<evidence type="ECO:0000256" key="1">
    <source>
        <dbReference type="ARBA" id="ARBA00009437"/>
    </source>
</evidence>
<accession>A0A2U3AJV5</accession>
<gene>
    <name evidence="6" type="ORF">DEX24_11715</name>
</gene>
<dbReference type="OrthoDB" id="9785745at2"/>
<comment type="similarity">
    <text evidence="1">Belongs to the LysR transcriptional regulatory family.</text>
</comment>
<dbReference type="PANTHER" id="PTHR30419">
    <property type="entry name" value="HTH-TYPE TRANSCRIPTIONAL REGULATOR YBHD"/>
    <property type="match status" value="1"/>
</dbReference>
<name>A0A2U3AJV5_9BACL</name>
<dbReference type="PROSITE" id="PS50931">
    <property type="entry name" value="HTH_LYSR"/>
    <property type="match status" value="1"/>
</dbReference>
<dbReference type="FunFam" id="1.10.10.10:FF:000001">
    <property type="entry name" value="LysR family transcriptional regulator"/>
    <property type="match status" value="1"/>
</dbReference>
<dbReference type="AlphaFoldDB" id="A0A2U3AJV5"/>
<evidence type="ECO:0000256" key="2">
    <source>
        <dbReference type="ARBA" id="ARBA00023015"/>
    </source>
</evidence>
<dbReference type="InterPro" id="IPR000847">
    <property type="entry name" value="LysR_HTH_N"/>
</dbReference>
<sequence length="292" mass="33978">MLDKFKTFVTLAKYKSFTSTAKHLYCSQPTISQHIKILEKQYAVQLINRENGEVMLTQKGEQFLHYAQSILDLNSNLINKMEEPLKTEQAISIYVSHYLATFFFNELFSKNDIGKKHLYEIRSYGYNELKEKIMNDQTAFAIMPYYEEDEDLATICTTDILFEENFVLAIPNDHSLATRKVIYAKDLNGEKILLPTCVHINHRIRSKIEEKDIFPEYAQMSDFSLIVKGVSQKMGIAFVPNNSTTIHQENIVIRYVKGMTIIRQNAVMIKRGYTLSESEKDYYDALKENMKK</sequence>
<dbReference type="CDD" id="cd05466">
    <property type="entry name" value="PBP2_LTTR_substrate"/>
    <property type="match status" value="1"/>
</dbReference>
<dbReference type="Pfam" id="PF00126">
    <property type="entry name" value="HTH_1"/>
    <property type="match status" value="1"/>
</dbReference>
<dbReference type="GO" id="GO:0005829">
    <property type="term" value="C:cytosol"/>
    <property type="evidence" value="ECO:0007669"/>
    <property type="project" value="TreeGrafter"/>
</dbReference>
<dbReference type="InterPro" id="IPR050950">
    <property type="entry name" value="HTH-type_LysR_regulators"/>
</dbReference>
<keyword evidence="2" id="KW-0805">Transcription regulation</keyword>
<dbReference type="Pfam" id="PF03466">
    <property type="entry name" value="LysR_substrate"/>
    <property type="match status" value="1"/>
</dbReference>
<comment type="caution">
    <text evidence="6">The sequence shown here is derived from an EMBL/GenBank/DDBJ whole genome shotgun (WGS) entry which is preliminary data.</text>
</comment>
<evidence type="ECO:0000313" key="7">
    <source>
        <dbReference type="Proteomes" id="UP000245938"/>
    </source>
</evidence>
<dbReference type="InterPro" id="IPR005119">
    <property type="entry name" value="LysR_subst-bd"/>
</dbReference>
<evidence type="ECO:0000256" key="3">
    <source>
        <dbReference type="ARBA" id="ARBA00023125"/>
    </source>
</evidence>
<dbReference type="InterPro" id="IPR036388">
    <property type="entry name" value="WH-like_DNA-bd_sf"/>
</dbReference>
<proteinExistence type="inferred from homology"/>
<dbReference type="EMBL" id="QFVR01000016">
    <property type="protein sequence ID" value="PWI24784.1"/>
    <property type="molecule type" value="Genomic_DNA"/>
</dbReference>
<dbReference type="Gene3D" id="1.10.10.10">
    <property type="entry name" value="Winged helix-like DNA-binding domain superfamily/Winged helix DNA-binding domain"/>
    <property type="match status" value="1"/>
</dbReference>
<keyword evidence="4" id="KW-0804">Transcription</keyword>
<dbReference type="RefSeq" id="WP_109306615.1">
    <property type="nucleotide sequence ID" value="NZ_BJUF01000041.1"/>
</dbReference>
<feature type="domain" description="HTH lysR-type" evidence="5">
    <location>
        <begin position="1"/>
        <end position="57"/>
    </location>
</feature>
<dbReference type="GO" id="GO:0003677">
    <property type="term" value="F:DNA binding"/>
    <property type="evidence" value="ECO:0007669"/>
    <property type="project" value="UniProtKB-KW"/>
</dbReference>
<dbReference type="PRINTS" id="PR00039">
    <property type="entry name" value="HTHLYSR"/>
</dbReference>
<dbReference type="SUPFAM" id="SSF53850">
    <property type="entry name" value="Periplasmic binding protein-like II"/>
    <property type="match status" value="1"/>
</dbReference>
<keyword evidence="3" id="KW-0238">DNA-binding</keyword>
<dbReference type="InterPro" id="IPR036390">
    <property type="entry name" value="WH_DNA-bd_sf"/>
</dbReference>
<dbReference type="Gene3D" id="3.40.190.10">
    <property type="entry name" value="Periplasmic binding protein-like II"/>
    <property type="match status" value="2"/>
</dbReference>
<protein>
    <recommendedName>
        <fullName evidence="5">HTH lysR-type domain-containing protein</fullName>
    </recommendedName>
</protein>
<dbReference type="PANTHER" id="PTHR30419:SF8">
    <property type="entry name" value="NITROGEN ASSIMILATION TRANSCRIPTIONAL ACTIVATOR-RELATED"/>
    <property type="match status" value="1"/>
</dbReference>
<evidence type="ECO:0000259" key="5">
    <source>
        <dbReference type="PROSITE" id="PS50931"/>
    </source>
</evidence>
<dbReference type="SUPFAM" id="SSF46785">
    <property type="entry name" value="Winged helix' DNA-binding domain"/>
    <property type="match status" value="1"/>
</dbReference>
<evidence type="ECO:0000256" key="4">
    <source>
        <dbReference type="ARBA" id="ARBA00023163"/>
    </source>
</evidence>
<reference evidence="6 7" key="1">
    <citation type="submission" date="2018-05" db="EMBL/GenBank/DDBJ databases">
        <title>Kurthia sibirica genome sequence.</title>
        <authorList>
            <person name="Maclea K.S."/>
            <person name="Goen A.E."/>
        </authorList>
    </citation>
    <scope>NUCLEOTIDE SEQUENCE [LARGE SCALE GENOMIC DNA]</scope>
    <source>
        <strain evidence="6 7">ATCC 49154</strain>
    </source>
</reference>
<dbReference type="Proteomes" id="UP000245938">
    <property type="component" value="Unassembled WGS sequence"/>
</dbReference>
<organism evidence="6 7">
    <name type="scientific">Kurthia sibirica</name>
    <dbReference type="NCBI Taxonomy" id="202750"/>
    <lineage>
        <taxon>Bacteria</taxon>
        <taxon>Bacillati</taxon>
        <taxon>Bacillota</taxon>
        <taxon>Bacilli</taxon>
        <taxon>Bacillales</taxon>
        <taxon>Caryophanaceae</taxon>
        <taxon>Kurthia</taxon>
    </lineage>
</organism>
<evidence type="ECO:0000313" key="6">
    <source>
        <dbReference type="EMBL" id="PWI24784.1"/>
    </source>
</evidence>
<keyword evidence="7" id="KW-1185">Reference proteome</keyword>
<dbReference type="GO" id="GO:0003700">
    <property type="term" value="F:DNA-binding transcription factor activity"/>
    <property type="evidence" value="ECO:0007669"/>
    <property type="project" value="InterPro"/>
</dbReference>